<accession>A0ABM7UNV3</accession>
<sequence length="381" mass="43633">MNLKELKAFLIDKRLLLALGILLFIEILFQIGVYKPLLKKNSYAANINRVTEHVLNNKEVLDPDILIVGTSVAFEGLSVRILNEQLKENGWKVQSIAIRGSELVVQHRILEKYLDEFKNVKYVLHILEPGMAWVDRTETIDPTLAMLSELGNFRAISLIKEFEYTPDRSSYVYLAFKSVAYRKDLGDLFINFNERIKAISRRNKNPNLNPWDYENVTAESLGPYQINSIEDCLAKTKPDSSFPLPKESNPDHKRMIFETCTVANSVPKSSEETESTKRYFRRLQKMYELIAKKNIHIIDIFAPYSNAIRALNETGRMTVWENGLNSALSPYQKLDQIDMQDSLGTGDNGKYCFDLIHLNRLGMESFSIALSKKLAGRLGKK</sequence>
<keyword evidence="2" id="KW-1185">Reference proteome</keyword>
<protein>
    <recommendedName>
        <fullName evidence="3">SGNH/GDSL hydrolase family protein</fullName>
    </recommendedName>
</protein>
<dbReference type="EMBL" id="AP025029">
    <property type="protein sequence ID" value="BDA80718.1"/>
    <property type="molecule type" value="Genomic_DNA"/>
</dbReference>
<proteinExistence type="predicted"/>
<name>A0ABM7UNV3_9LEPT</name>
<dbReference type="RefSeq" id="WP_109022227.1">
    <property type="nucleotide sequence ID" value="NZ_AP025029.1"/>
</dbReference>
<gene>
    <name evidence="1" type="ORF">LPTSP3_g36480</name>
</gene>
<reference evidence="1 2" key="1">
    <citation type="submission" date="2021-08" db="EMBL/GenBank/DDBJ databases">
        <title>Complete genome sequence of Leptospira kobayashii strain E30.</title>
        <authorList>
            <person name="Nakao R."/>
            <person name="Nakamura S."/>
            <person name="Masuzawa T."/>
            <person name="Koizumi N."/>
        </authorList>
    </citation>
    <scope>NUCLEOTIDE SEQUENCE [LARGE SCALE GENOMIC DNA]</scope>
    <source>
        <strain evidence="1 2">E30</strain>
    </source>
</reference>
<evidence type="ECO:0008006" key="3">
    <source>
        <dbReference type="Google" id="ProtNLM"/>
    </source>
</evidence>
<evidence type="ECO:0000313" key="1">
    <source>
        <dbReference type="EMBL" id="BDA80718.1"/>
    </source>
</evidence>
<organism evidence="1 2">
    <name type="scientific">Leptospira kobayashii</name>
    <dbReference type="NCBI Taxonomy" id="1917830"/>
    <lineage>
        <taxon>Bacteria</taxon>
        <taxon>Pseudomonadati</taxon>
        <taxon>Spirochaetota</taxon>
        <taxon>Spirochaetia</taxon>
        <taxon>Leptospirales</taxon>
        <taxon>Leptospiraceae</taxon>
        <taxon>Leptospira</taxon>
    </lineage>
</organism>
<dbReference type="Proteomes" id="UP000245263">
    <property type="component" value="Chromosome 2"/>
</dbReference>
<evidence type="ECO:0000313" key="2">
    <source>
        <dbReference type="Proteomes" id="UP000245263"/>
    </source>
</evidence>